<evidence type="ECO:0000256" key="10">
    <source>
        <dbReference type="SAM" id="Phobius"/>
    </source>
</evidence>
<keyword evidence="7 10" id="KW-1133">Transmembrane helix</keyword>
<proteinExistence type="predicted"/>
<dbReference type="EMBL" id="OIVN01000223">
    <property type="protein sequence ID" value="SPC76475.1"/>
    <property type="molecule type" value="Genomic_DNA"/>
</dbReference>
<keyword evidence="9 10" id="KW-0472">Membrane</keyword>
<dbReference type="PANTHER" id="PTHR31998">
    <property type="entry name" value="K(+)-INSENSITIVE PYROPHOSPHATE-ENERGIZED PROTON PUMP"/>
    <property type="match status" value="1"/>
</dbReference>
<dbReference type="Pfam" id="PF03030">
    <property type="entry name" value="H_PPase"/>
    <property type="match status" value="2"/>
</dbReference>
<evidence type="ECO:0000313" key="11">
    <source>
        <dbReference type="EMBL" id="SPC76475.1"/>
    </source>
</evidence>
<feature type="transmembrane region" description="Helical" evidence="10">
    <location>
        <begin position="265"/>
        <end position="283"/>
    </location>
</feature>
<dbReference type="GO" id="GO:0009678">
    <property type="term" value="F:diphosphate hydrolysis-driven proton transmembrane transporter activity"/>
    <property type="evidence" value="ECO:0007669"/>
    <property type="project" value="UniProtKB-EC"/>
</dbReference>
<reference evidence="11" key="1">
    <citation type="submission" date="2018-02" db="EMBL/GenBank/DDBJ databases">
        <authorList>
            <person name="Cohen D.B."/>
            <person name="Kent A.D."/>
        </authorList>
    </citation>
    <scope>NUCLEOTIDE SEQUENCE</scope>
</reference>
<protein>
    <recommendedName>
        <fullName evidence="2">H(+)-exporting diphosphatase</fullName>
        <ecNumber evidence="2">7.1.3.1</ecNumber>
    </recommendedName>
</protein>
<feature type="transmembrane region" description="Helical" evidence="10">
    <location>
        <begin position="31"/>
        <end position="50"/>
    </location>
</feature>
<dbReference type="AlphaFoldDB" id="A0A2N9ENV1"/>
<evidence type="ECO:0000256" key="1">
    <source>
        <dbReference type="ARBA" id="ARBA00004127"/>
    </source>
</evidence>
<keyword evidence="8" id="KW-0406">Ion transport</keyword>
<feature type="transmembrane region" description="Helical" evidence="10">
    <location>
        <begin position="109"/>
        <end position="129"/>
    </location>
</feature>
<dbReference type="InterPro" id="IPR004131">
    <property type="entry name" value="PPase-energised_H-pump"/>
</dbReference>
<evidence type="ECO:0000256" key="8">
    <source>
        <dbReference type="ARBA" id="ARBA00023065"/>
    </source>
</evidence>
<accession>A0A2N9ENV1</accession>
<evidence type="ECO:0000256" key="2">
    <source>
        <dbReference type="ARBA" id="ARBA00013242"/>
    </source>
</evidence>
<dbReference type="GO" id="GO:0016020">
    <property type="term" value="C:membrane"/>
    <property type="evidence" value="ECO:0007669"/>
    <property type="project" value="InterPro"/>
</dbReference>
<evidence type="ECO:0000256" key="9">
    <source>
        <dbReference type="ARBA" id="ARBA00023136"/>
    </source>
</evidence>
<evidence type="ECO:0000256" key="6">
    <source>
        <dbReference type="ARBA" id="ARBA00022967"/>
    </source>
</evidence>
<gene>
    <name evidence="11" type="ORF">FSB_LOCUS4357</name>
</gene>
<comment type="subcellular location">
    <subcellularLocation>
        <location evidence="1">Endomembrane system</location>
        <topology evidence="1">Multi-pass membrane protein</topology>
    </subcellularLocation>
</comment>
<sequence length="371" mass="40629">MNKKMVYSLTTTTTHAAPTRATSFLFSEYRYLGIFTGVFGVAIFLFLGSVKGFGTKSEPCTYNTGYICKPALANAFFITIAFLLGGSCFSPFCFLLWCFDGFPSCCQWPFGAVVILQFLGLKIDTFANARTTLEARKGVGKAFITTFRSGALMGFLLAANGLLVLWVSNSLFKLYYGDDWEGLFESITGASGLCRLAPPKSELCYLEPPKSMLHHLAPPKSELCYLEPSKSMLHHLALPKSESYRPALLKSGLHLSHAFERTKGFAFGSAALVSLALFGAFLLKWLKEVRRQFNTIPGILEWKSKTRYATCVKVSTDASLREMIPPGALVMLTSLIAGTFFGVENLAGLVHLFPAGGPKGSDAHNFTRQLS</sequence>
<evidence type="ECO:0000256" key="5">
    <source>
        <dbReference type="ARBA" id="ARBA00022842"/>
    </source>
</evidence>
<keyword evidence="6" id="KW-1278">Translocase</keyword>
<keyword evidence="3" id="KW-0813">Transport</keyword>
<feature type="transmembrane region" description="Helical" evidence="10">
    <location>
        <begin position="71"/>
        <end position="97"/>
    </location>
</feature>
<feature type="transmembrane region" description="Helical" evidence="10">
    <location>
        <begin position="323"/>
        <end position="343"/>
    </location>
</feature>
<dbReference type="EC" id="7.1.3.1" evidence="2"/>
<evidence type="ECO:0000256" key="3">
    <source>
        <dbReference type="ARBA" id="ARBA00022448"/>
    </source>
</evidence>
<name>A0A2N9ENV1_FAGSY</name>
<dbReference type="GO" id="GO:0012505">
    <property type="term" value="C:endomembrane system"/>
    <property type="evidence" value="ECO:0007669"/>
    <property type="project" value="UniProtKB-SubCell"/>
</dbReference>
<feature type="transmembrane region" description="Helical" evidence="10">
    <location>
        <begin position="150"/>
        <end position="168"/>
    </location>
</feature>
<keyword evidence="5" id="KW-0460">Magnesium</keyword>
<dbReference type="GO" id="GO:0004427">
    <property type="term" value="F:inorganic diphosphate phosphatase activity"/>
    <property type="evidence" value="ECO:0007669"/>
    <property type="project" value="InterPro"/>
</dbReference>
<evidence type="ECO:0000256" key="7">
    <source>
        <dbReference type="ARBA" id="ARBA00022989"/>
    </source>
</evidence>
<keyword evidence="4 10" id="KW-0812">Transmembrane</keyword>
<evidence type="ECO:0000256" key="4">
    <source>
        <dbReference type="ARBA" id="ARBA00022692"/>
    </source>
</evidence>
<organism evidence="11">
    <name type="scientific">Fagus sylvatica</name>
    <name type="common">Beechnut</name>
    <dbReference type="NCBI Taxonomy" id="28930"/>
    <lineage>
        <taxon>Eukaryota</taxon>
        <taxon>Viridiplantae</taxon>
        <taxon>Streptophyta</taxon>
        <taxon>Embryophyta</taxon>
        <taxon>Tracheophyta</taxon>
        <taxon>Spermatophyta</taxon>
        <taxon>Magnoliopsida</taxon>
        <taxon>eudicotyledons</taxon>
        <taxon>Gunneridae</taxon>
        <taxon>Pentapetalae</taxon>
        <taxon>rosids</taxon>
        <taxon>fabids</taxon>
        <taxon>Fagales</taxon>
        <taxon>Fagaceae</taxon>
        <taxon>Fagus</taxon>
    </lineage>
</organism>